<proteinExistence type="predicted"/>
<dbReference type="Proteomes" id="UP000783863">
    <property type="component" value="Unassembled WGS sequence"/>
</dbReference>
<dbReference type="Pfam" id="PF24035">
    <property type="entry name" value="DUF7344"/>
    <property type="match status" value="1"/>
</dbReference>
<evidence type="ECO:0000259" key="1">
    <source>
        <dbReference type="Pfam" id="PF24035"/>
    </source>
</evidence>
<comment type="caution">
    <text evidence="2">The sequence shown here is derived from an EMBL/GenBank/DDBJ whole genome shotgun (WGS) entry which is preliminary data.</text>
</comment>
<dbReference type="InterPro" id="IPR055768">
    <property type="entry name" value="DUF7344"/>
</dbReference>
<dbReference type="EMBL" id="RKLQ01000002">
    <property type="protein sequence ID" value="MBX0305151.1"/>
    <property type="molecule type" value="Genomic_DNA"/>
</dbReference>
<feature type="domain" description="DUF7344" evidence="1">
    <location>
        <begin position="12"/>
        <end position="89"/>
    </location>
</feature>
<gene>
    <name evidence="2" type="ORF">EGD98_15890</name>
</gene>
<evidence type="ECO:0000313" key="2">
    <source>
        <dbReference type="EMBL" id="MBX0305151.1"/>
    </source>
</evidence>
<accession>A0A8J7YNR2</accession>
<keyword evidence="3" id="KW-1185">Reference proteome</keyword>
<organism evidence="2 3">
    <name type="scientific">Haloarcula salinisoli</name>
    <dbReference type="NCBI Taxonomy" id="2487746"/>
    <lineage>
        <taxon>Archaea</taxon>
        <taxon>Methanobacteriati</taxon>
        <taxon>Methanobacteriota</taxon>
        <taxon>Stenosarchaea group</taxon>
        <taxon>Halobacteria</taxon>
        <taxon>Halobacteriales</taxon>
        <taxon>Haloarculaceae</taxon>
        <taxon>Haloarcula</taxon>
    </lineage>
</organism>
<reference evidence="2" key="1">
    <citation type="submission" date="2021-06" db="EMBL/GenBank/DDBJ databases">
        <title>Halomicroarcula sp. F24A a new haloarchaeum isolated from saline soil.</title>
        <authorList>
            <person name="Duran-Viseras A."/>
            <person name="Sanchez-Porro C."/>
            <person name="Ventosa A."/>
        </authorList>
    </citation>
    <scope>NUCLEOTIDE SEQUENCE</scope>
    <source>
        <strain evidence="2">F24A</strain>
    </source>
</reference>
<name>A0A8J7YNR2_9EURY</name>
<dbReference type="RefSeq" id="WP_220589340.1">
    <property type="nucleotide sequence ID" value="NZ_RKLQ01000002.1"/>
</dbReference>
<dbReference type="AlphaFoldDB" id="A0A8J7YNR2"/>
<protein>
    <recommendedName>
        <fullName evidence="1">DUF7344 domain-containing protein</fullName>
    </recommendedName>
</protein>
<evidence type="ECO:0000313" key="3">
    <source>
        <dbReference type="Proteomes" id="UP000783863"/>
    </source>
</evidence>
<sequence length="116" mass="13012">MSSAPTLDTVLDVCGHKHRRIVLATLANQRQSLSIDDLTNAIIKHNHHLSWTEIDDETVKQIHIGLYQVHLPKLTDSGFIEYDPERKVAELTTQAGREDSHLSAILAEDSDLPITH</sequence>